<proteinExistence type="predicted"/>
<comment type="caution">
    <text evidence="1">The sequence shown here is derived from an EMBL/GenBank/DDBJ whole genome shotgun (WGS) entry which is preliminary data.</text>
</comment>
<dbReference type="Proteomes" id="UP000604046">
    <property type="component" value="Unassembled WGS sequence"/>
</dbReference>
<accession>A0A812V0G1</accession>
<dbReference type="EMBL" id="CAJNDS010002800">
    <property type="protein sequence ID" value="CAE7602099.1"/>
    <property type="molecule type" value="Genomic_DNA"/>
</dbReference>
<name>A0A812V0G1_9DINO</name>
<reference evidence="1" key="1">
    <citation type="submission" date="2021-02" db="EMBL/GenBank/DDBJ databases">
        <authorList>
            <person name="Dougan E. K."/>
            <person name="Rhodes N."/>
            <person name="Thang M."/>
            <person name="Chan C."/>
        </authorList>
    </citation>
    <scope>NUCLEOTIDE SEQUENCE</scope>
</reference>
<protein>
    <submittedName>
        <fullName evidence="1">Uncharacterized protein</fullName>
    </submittedName>
</protein>
<gene>
    <name evidence="1" type="ORF">SNAT2548_LOCUS34245</name>
</gene>
<sequence length="1000" mass="114166">MPDELTCLLPICRLHEGTSPRLFILEHTDGAGHRMKSVLEAIAISWRNKFNFGGLVGQLWPLTDQHINIRVVVDAVFGPGATQQLYIYNISNKPRLQGKFNDVRALEAKANQVPPSAAVFCHAVNEWGYDRSVPTSDYFPGWLRDQMRKHLDLQPLAFADGKISVVMHLRRADLERSDTRATPDSYYYGLAKEIEKLLPPEDLDFHVWSSPKNIPAFDYHFWKSEDFDGYRQRGMTVHLDEKIDDNDDMLKAWVHMSRADIFIMSQSSFSMVPAYMNTNCVIFPSNIDSPLENWVNGKDPQRSSYRAELAKCVERVKTARKPAKAAETSLSSQQAASPPTCKLQVCNMRDPSAPKLYILEHTDGAGHRMKSLMEAIAISWKNKLNFGGLVGQLQPLTDQHINFRVVVDAVFGPDASKNFFIHNISSKPKFTEVQSARELEGKLSSFQPGELLYCHAVNEWPRGYDRSVPTSDFFPGWLRDQMRKHLDLQPVAFADGKISVVMHLRRADLERSDTRATPDSYYYGLAKEIEKLLPPEDLDFHVWSSPKNIPAFDYHFWKSEDFDGYRQRGMTVHLDEKIDDNDDMLKAWVHMSRADIFIMSQSSFSMVPAYMNTNCVIFPSNIDSPLENWVNGKDPQRSSYRAELAKCVERVKTARKPAKAAETSLSSQQAASPPTCKLQVCNMRDPSAPKLYILEHTDGAGHRMKSLMEAIAISWKNKLNFGGLVGQLQPLTDQHINFRVVVDAVFGPDASKNFFIHNISSKPKFTEVQSARELEGKLSSFQPGELLYCHAVNEWPRQMERGTIRGYDRSVPTSDYFPGWLRDQMRKHLDLQPVAFADGKISVVMHLRRADLERSDTRATPDSYYYGLAKEIEKLLPPEDLDFHVWSSPKNIPAFDYHFWKSEDFDGYRQRGMTVHLDEKIDDNDDMLKAWVHMSRADIFIMSQSSFSMVPAYMNTNCVIFPSNIDSPLENWVNGKDPHRSSYRAELAKCVERARKGSLQ</sequence>
<evidence type="ECO:0000313" key="1">
    <source>
        <dbReference type="EMBL" id="CAE7602099.1"/>
    </source>
</evidence>
<evidence type="ECO:0000313" key="2">
    <source>
        <dbReference type="Proteomes" id="UP000604046"/>
    </source>
</evidence>
<organism evidence="1 2">
    <name type="scientific">Symbiodinium natans</name>
    <dbReference type="NCBI Taxonomy" id="878477"/>
    <lineage>
        <taxon>Eukaryota</taxon>
        <taxon>Sar</taxon>
        <taxon>Alveolata</taxon>
        <taxon>Dinophyceae</taxon>
        <taxon>Suessiales</taxon>
        <taxon>Symbiodiniaceae</taxon>
        <taxon>Symbiodinium</taxon>
    </lineage>
</organism>
<dbReference type="AlphaFoldDB" id="A0A812V0G1"/>
<dbReference type="OrthoDB" id="416448at2759"/>
<keyword evidence="2" id="KW-1185">Reference proteome</keyword>